<feature type="compositionally biased region" description="Basic and acidic residues" evidence="4">
    <location>
        <begin position="1287"/>
        <end position="1307"/>
    </location>
</feature>
<dbReference type="Proteomes" id="UP001182556">
    <property type="component" value="Unassembled WGS sequence"/>
</dbReference>
<evidence type="ECO:0000256" key="3">
    <source>
        <dbReference type="ARBA" id="ARBA00023242"/>
    </source>
</evidence>
<dbReference type="InterPro" id="IPR011989">
    <property type="entry name" value="ARM-like"/>
</dbReference>
<dbReference type="SUPFAM" id="SSF48371">
    <property type="entry name" value="ARM repeat"/>
    <property type="match status" value="1"/>
</dbReference>
<keyword evidence="3" id="KW-0539">Nucleus</keyword>
<evidence type="ECO:0000259" key="6">
    <source>
        <dbReference type="Pfam" id="PF25772"/>
    </source>
</evidence>
<feature type="domain" description="RRP12 HEAT" evidence="5">
    <location>
        <begin position="395"/>
        <end position="704"/>
    </location>
</feature>
<comment type="similarity">
    <text evidence="2">Belongs to the RRP12 family.</text>
</comment>
<feature type="region of interest" description="Disordered" evidence="4">
    <location>
        <begin position="1235"/>
        <end position="1340"/>
    </location>
</feature>
<name>A0AAD9FTQ9_PAPLA</name>
<evidence type="ECO:0000313" key="8">
    <source>
        <dbReference type="Proteomes" id="UP001182556"/>
    </source>
</evidence>
<accession>A0AAD9FTQ9</accession>
<gene>
    <name evidence="7" type="ORF">DB88DRAFT_451569</name>
</gene>
<comment type="caution">
    <text evidence="7">The sequence shown here is derived from an EMBL/GenBank/DDBJ whole genome shotgun (WGS) entry which is preliminary data.</text>
</comment>
<dbReference type="PANTHER" id="PTHR48287:SF1">
    <property type="entry name" value="ARM REPEAT SUPERFAMILY PROTEIN"/>
    <property type="match status" value="1"/>
</dbReference>
<evidence type="ECO:0000259" key="5">
    <source>
        <dbReference type="Pfam" id="PF08161"/>
    </source>
</evidence>
<feature type="domain" description="RRP12 N-terminal HEAT" evidence="6">
    <location>
        <begin position="58"/>
        <end position="300"/>
    </location>
</feature>
<protein>
    <submittedName>
        <fullName evidence="7">Ribosomal protein</fullName>
    </submittedName>
</protein>
<organism evidence="7 8">
    <name type="scientific">Papiliotrema laurentii</name>
    <name type="common">Cryptococcus laurentii</name>
    <dbReference type="NCBI Taxonomy" id="5418"/>
    <lineage>
        <taxon>Eukaryota</taxon>
        <taxon>Fungi</taxon>
        <taxon>Dikarya</taxon>
        <taxon>Basidiomycota</taxon>
        <taxon>Agaricomycotina</taxon>
        <taxon>Tremellomycetes</taxon>
        <taxon>Tremellales</taxon>
        <taxon>Rhynchogastremaceae</taxon>
        <taxon>Papiliotrema</taxon>
    </lineage>
</organism>
<keyword evidence="7" id="KW-0689">Ribosomal protein</keyword>
<feature type="region of interest" description="Disordered" evidence="4">
    <location>
        <begin position="1061"/>
        <end position="1196"/>
    </location>
</feature>
<proteinExistence type="inferred from homology"/>
<evidence type="ECO:0000256" key="1">
    <source>
        <dbReference type="ARBA" id="ARBA00004123"/>
    </source>
</evidence>
<dbReference type="EMBL" id="JAODAN010000003">
    <property type="protein sequence ID" value="KAK1925902.1"/>
    <property type="molecule type" value="Genomic_DNA"/>
</dbReference>
<evidence type="ECO:0000256" key="2">
    <source>
        <dbReference type="ARBA" id="ARBA00007690"/>
    </source>
</evidence>
<dbReference type="Pfam" id="PF25772">
    <property type="entry name" value="HEAT_RRP12_N"/>
    <property type="match status" value="1"/>
</dbReference>
<dbReference type="InterPro" id="IPR012978">
    <property type="entry name" value="HEAT_RRP12"/>
</dbReference>
<feature type="compositionally biased region" description="Acidic residues" evidence="4">
    <location>
        <begin position="1107"/>
        <end position="1118"/>
    </location>
</feature>
<evidence type="ECO:0000256" key="4">
    <source>
        <dbReference type="SAM" id="MobiDB-lite"/>
    </source>
</evidence>
<dbReference type="GO" id="GO:0005840">
    <property type="term" value="C:ribosome"/>
    <property type="evidence" value="ECO:0007669"/>
    <property type="project" value="UniProtKB-KW"/>
</dbReference>
<keyword evidence="7" id="KW-0687">Ribonucleoprotein</keyword>
<dbReference type="Gene3D" id="1.25.10.10">
    <property type="entry name" value="Leucine-rich Repeat Variant"/>
    <property type="match status" value="1"/>
</dbReference>
<sequence length="1340" mass="145431">MASIDTPETLEGALAKVRRLNGSNLPHQSKPAQLLIAIESSLKSTLPAASSSSAVPAYTSTAYFAALFQCLEKAVNDEVGEDEDMAETENMGQGALIPATLYLLAIVIPETPAQVVLSRLSPLLECLLPLFDTALEHPPALRSLLQITTSLLLFATGPILSSSPLLKKAWNYLLELNLDPRPKVRHLAQEGVRKVLTTPVPPKLTAGSHPYLPRAREWVTAHLEEEAKNGGSSSKGKKARFADADDGEGKKVIWIVQGLRGWVAVWGDEQLSSLCSHLLSLPPLPHLTPQIYSLLAHLLSPPPTEIGAKPSVLQNLPTIIDSLLASPPEVKSNSADLSTYLSALTSALIKMSLQDPLSLPAFLPKAFNLIFNTVLLAPSISQAALAAATESIGSQGIIRYCVTDEMILAAVDFKRQGSLEPGARKKQKTPFVTRVIAAVSDAMNTHALKMGSLLPLLTALVSRLRIHVTREGAAQLDLSGSGITAVEELLLDLVTDVGDLRTQKGFEEKPKVDEVVGMAIEVMGVEAVLKALPLNIEPDASGVTPFPGRAHLLPLIRAKVTNDSLAFFTSYFRPLSERLFAKKVAAEDAGREGEAKVWEVVVGQIWDCFPGFCEMPRDLREGLTTPFLTLLTNLLYTQPMLLTPLLRGLSQLVSSNQRLANSATEPEELRKQFGIDQAMAKDSIAYLKTLAKDMVSVLLNVFSKLPREQRGPVGDVIGAWVGIMTEEDVIGVYQTVTTHLSANLTSTQPSAPGASPISHTMLDLLIIFVPYLPQAQSSALFTATATGTMLEHHDATVQKKSYRLLKRLLEAGRLGQAGQGEKLDEFVVKIGEAGAGIGPGAQRDRLQLLSALVEVLPKDRLHLVPEMLSEAVLGTKEVNERARDAGFDLVVAMGHKMARGGTVKQQVPISDDEDEEVMREGVVDANVEEFITMVAAGLTGTTPHMISASLNALSRLIFEFKEQVSEQTLSELVETTAVFLGSKNREIVKSALGFIKLLTITIDPTLITPHLPSLVPALLGWVHDHKNHFKQKTVHIFERMIRRFGYDAVYKHAPEGGERKVLEGIKKRKDRAKRKKAKAAEDGSDDEPVAKTSSGNAFEDILYNSDSESDDDDEEDEQAAQKGRPIKPLAKGKGGKQQQSQQAKEKEPRRDRTQIQTYIRDEGDEPMDLLSRSIAGGVTTANPNAKSKARRPGQDAAHFKTDKFGKLIIAEEEETEATSANAAQSVEGTAFMGAQRGVDGANRDARGNLRFNKNTKRSRMEEDELMEIEEPVRASAAPEKKKKKDAPKKLGEEFRAKRAGGDIKRQGGPDPFSYVPIGQAAAKGKGGRVNLTNKKKGSRG</sequence>
<reference evidence="7" key="1">
    <citation type="submission" date="2023-02" db="EMBL/GenBank/DDBJ databases">
        <title>Identification and recombinant expression of a fungal hydrolase from Papiliotrema laurentii that hydrolyzes apple cutin and clears colloidal polyester polyurethane.</title>
        <authorList>
            <consortium name="DOE Joint Genome Institute"/>
            <person name="Roman V.A."/>
            <person name="Bojanowski C."/>
            <person name="Crable B.R."/>
            <person name="Wagner D.N."/>
            <person name="Hung C.S."/>
            <person name="Nadeau L.J."/>
            <person name="Schratz L."/>
            <person name="Haridas S."/>
            <person name="Pangilinan J."/>
            <person name="Lipzen A."/>
            <person name="Na H."/>
            <person name="Yan M."/>
            <person name="Ng V."/>
            <person name="Grigoriev I.V."/>
            <person name="Spatafora J.W."/>
            <person name="Barlow D."/>
            <person name="Biffinger J."/>
            <person name="Kelley-Loughnane N."/>
            <person name="Varaljay V.A."/>
            <person name="Crookes-Goodson W.J."/>
        </authorList>
    </citation>
    <scope>NUCLEOTIDE SEQUENCE</scope>
    <source>
        <strain evidence="7">5307AH</strain>
    </source>
</reference>
<feature type="compositionally biased region" description="Basic and acidic residues" evidence="4">
    <location>
        <begin position="1143"/>
        <end position="1153"/>
    </location>
</feature>
<feature type="compositionally biased region" description="Basic residues" evidence="4">
    <location>
        <begin position="1066"/>
        <end position="1077"/>
    </location>
</feature>
<dbReference type="Pfam" id="PF08161">
    <property type="entry name" value="RRP12_HEAT"/>
    <property type="match status" value="1"/>
</dbReference>
<dbReference type="PANTHER" id="PTHR48287">
    <property type="entry name" value="ARM REPEAT SUPERFAMILY PROTEIN"/>
    <property type="match status" value="1"/>
</dbReference>
<evidence type="ECO:0000313" key="7">
    <source>
        <dbReference type="EMBL" id="KAK1925902.1"/>
    </source>
</evidence>
<dbReference type="InterPro" id="IPR057860">
    <property type="entry name" value="HEAT_RRP12_N"/>
</dbReference>
<dbReference type="InterPro" id="IPR016024">
    <property type="entry name" value="ARM-type_fold"/>
</dbReference>
<comment type="subcellular location">
    <subcellularLocation>
        <location evidence="1">Nucleus</location>
    </subcellularLocation>
</comment>
<dbReference type="InterPro" id="IPR052087">
    <property type="entry name" value="RRP12"/>
</dbReference>
<dbReference type="GO" id="GO:0005634">
    <property type="term" value="C:nucleus"/>
    <property type="evidence" value="ECO:0007669"/>
    <property type="project" value="UniProtKB-SubCell"/>
</dbReference>
<keyword evidence="8" id="KW-1185">Reference proteome</keyword>